<keyword evidence="6" id="KW-1185">Reference proteome</keyword>
<dbReference type="HAMAP" id="MF_01384">
    <property type="entry name" value="UreD"/>
    <property type="match status" value="1"/>
</dbReference>
<reference evidence="5 6" key="1">
    <citation type="journal article" date="2012" name="Science">
        <title>Ecological populations of bacteria act as socially cohesive units of antibiotic production and resistance.</title>
        <authorList>
            <person name="Cordero O.X."/>
            <person name="Wildschutte H."/>
            <person name="Kirkup B."/>
            <person name="Proehl S."/>
            <person name="Ngo L."/>
            <person name="Hussain F."/>
            <person name="Le Roux F."/>
            <person name="Mincer T."/>
            <person name="Polz M.F."/>
        </authorList>
    </citation>
    <scope>NUCLEOTIDE SEQUENCE [LARGE SCALE GENOMIC DNA]</scope>
    <source>
        <strain evidence="5 6">FF-454</strain>
    </source>
</reference>
<dbReference type="PANTHER" id="PTHR33643">
    <property type="entry name" value="UREASE ACCESSORY PROTEIN D"/>
    <property type="match status" value="1"/>
</dbReference>
<evidence type="ECO:0000256" key="1">
    <source>
        <dbReference type="ARBA" id="ARBA00007177"/>
    </source>
</evidence>
<dbReference type="RefSeq" id="WP_016958613.1">
    <property type="nucleotide sequence ID" value="NZ_AJWN02000032.1"/>
</dbReference>
<dbReference type="GO" id="GO:0016151">
    <property type="term" value="F:nickel cation binding"/>
    <property type="evidence" value="ECO:0007669"/>
    <property type="project" value="UniProtKB-UniRule"/>
</dbReference>
<evidence type="ECO:0000256" key="3">
    <source>
        <dbReference type="ARBA" id="ARBA00023186"/>
    </source>
</evidence>
<evidence type="ECO:0000256" key="4">
    <source>
        <dbReference type="HAMAP-Rule" id="MF_01384"/>
    </source>
</evidence>
<dbReference type="Pfam" id="PF01774">
    <property type="entry name" value="UreD"/>
    <property type="match status" value="1"/>
</dbReference>
<name>A0A1E5CBK8_9GAMM</name>
<keyword evidence="3 4" id="KW-0143">Chaperone</keyword>
<comment type="subcellular location">
    <subcellularLocation>
        <location evidence="4">Cytoplasm</location>
    </subcellularLocation>
</comment>
<dbReference type="GO" id="GO:0005737">
    <property type="term" value="C:cytoplasm"/>
    <property type="evidence" value="ECO:0007669"/>
    <property type="project" value="UniProtKB-SubCell"/>
</dbReference>
<dbReference type="PANTHER" id="PTHR33643:SF1">
    <property type="entry name" value="UREASE ACCESSORY PROTEIN D"/>
    <property type="match status" value="1"/>
</dbReference>
<evidence type="ECO:0000256" key="2">
    <source>
        <dbReference type="ARBA" id="ARBA00022988"/>
    </source>
</evidence>
<comment type="subunit">
    <text evidence="4">UreD, UreF and UreG form a complex that acts as a GTP-hydrolysis-dependent molecular chaperone, activating the urease apoprotein by helping to assemble the nickel containing metallocenter of UreC. The UreE protein probably delivers the nickel.</text>
</comment>
<gene>
    <name evidence="4" type="primary">ureD</name>
    <name evidence="5" type="ORF">A1OK_20230</name>
</gene>
<keyword evidence="4" id="KW-0963">Cytoplasm</keyword>
<organism evidence="5 6">
    <name type="scientific">Enterovibrio norvegicus FF-454</name>
    <dbReference type="NCBI Taxonomy" id="1185651"/>
    <lineage>
        <taxon>Bacteria</taxon>
        <taxon>Pseudomonadati</taxon>
        <taxon>Pseudomonadota</taxon>
        <taxon>Gammaproteobacteria</taxon>
        <taxon>Vibrionales</taxon>
        <taxon>Vibrionaceae</taxon>
        <taxon>Enterovibrio</taxon>
    </lineage>
</organism>
<proteinExistence type="inferred from homology"/>
<dbReference type="InterPro" id="IPR002669">
    <property type="entry name" value="UreD"/>
</dbReference>
<protein>
    <recommendedName>
        <fullName evidence="4">Urease accessory protein UreD</fullName>
    </recommendedName>
</protein>
<accession>A0A1E5CBK8</accession>
<keyword evidence="2 4" id="KW-0996">Nickel insertion</keyword>
<evidence type="ECO:0000313" key="6">
    <source>
        <dbReference type="Proteomes" id="UP000095039"/>
    </source>
</evidence>
<comment type="function">
    <text evidence="4">Required for maturation of urease via the functional incorporation of the urease nickel metallocenter.</text>
</comment>
<dbReference type="Proteomes" id="UP000095039">
    <property type="component" value="Unassembled WGS sequence"/>
</dbReference>
<dbReference type="AlphaFoldDB" id="A0A1E5CBK8"/>
<comment type="caution">
    <text evidence="5">The sequence shown here is derived from an EMBL/GenBank/DDBJ whole genome shotgun (WGS) entry which is preliminary data.</text>
</comment>
<comment type="similarity">
    <text evidence="1 4">Belongs to the UreD family.</text>
</comment>
<evidence type="ECO:0000313" key="5">
    <source>
        <dbReference type="EMBL" id="OEE62913.1"/>
    </source>
</evidence>
<sequence>MAQTVIDWPVDPVNRDMASRCWEAELRLGFVTRGDKTVLKDRTHKGPLAVQRSLYPEGGVCHTHLLHPPGGVVGGDSLDVTVGLANGAQALITTPGATRFYRSDGRVGSLKQTLTVDQHARLEWLPLENIAFPNARVFTRTHISLTAQSQFIGWDVWTLGQPATHTPFENGVIDGMTTVTVDDRLILCERLRVTPEQSRFPAAGLRSLPVCGTLIAHGDAGILAALLKQWWGEHKQQGITRAELSQVAEIELGITQIDGVLIVRALGQKTDALFQIFALCWQQIRQHWTGEMPDIPRIWRT</sequence>
<dbReference type="EMBL" id="AJWN02000032">
    <property type="protein sequence ID" value="OEE62913.1"/>
    <property type="molecule type" value="Genomic_DNA"/>
</dbReference>